<comment type="caution">
    <text evidence="1">The sequence shown here is derived from an EMBL/GenBank/DDBJ whole genome shotgun (WGS) entry which is preliminary data.</text>
</comment>
<dbReference type="Proteomes" id="UP000499080">
    <property type="component" value="Unassembled WGS sequence"/>
</dbReference>
<sequence>MDVEEFIEQFRLLMDRSKSTTQYAHLRSTISSEKEANKFVELFAEKTNTNWTPQKQYSLKYVFYCTWFCNPFWRKQVLPEEEDYNPFFRKKDTSQGGDCSAKIDVYIRKPDASSAVCDEYLYYDPPLPCVIEIAGQHNHPLEHPEDKATKGIDDKLRSLVKDDSVKREFFKYFQMGLSVSDAKKKYTMHYRQKKPPKKITVLIPTMRQAEILYKEWENVKDCFNLTLKEGNCRKINPKAVSFKEFLEAVPKREIMHSVKHLESETNKTVKSDENAQNKDIKFPLVFASVGSAAGMPSCKASLLYKLKHNIGSELVSDLVRPRIYSVYIESENSSEPVSNEILGIPTSADESRVSVEAAPKYALDIPIKLEPLNDGYEDISTQGSTEMMEDTSILPTPTQAFSSGDTTSEEIDIKPNISSKDATSTEEIDTKPNIWKAGNSFLPLMFTLKGSVYETSNGRSLVYDLKQGSTGVQATDAVMPQISSVRINSLNEAAFQFKDASMLTVEGPLSVTIQTELLEVNSNTASSNDDVNERVDDEDMPVIINASSCSDLLPVITDYDELCSLKEQEIISDPENVKKPVLNLAPSDFHLFLKLKEFLGGKRFGSDEELENAVTTWLNELEAEEGHGNSEARGQIRLMFKCRR</sequence>
<proteinExistence type="predicted"/>
<reference evidence="1 2" key="1">
    <citation type="journal article" date="2019" name="Sci. Rep.">
        <title>Orb-weaving spider Araneus ventricosus genome elucidates the spidroin gene catalogue.</title>
        <authorList>
            <person name="Kono N."/>
            <person name="Nakamura H."/>
            <person name="Ohtoshi R."/>
            <person name="Moran D.A.P."/>
            <person name="Shinohara A."/>
            <person name="Yoshida Y."/>
            <person name="Fujiwara M."/>
            <person name="Mori M."/>
            <person name="Tomita M."/>
            <person name="Arakawa K."/>
        </authorList>
    </citation>
    <scope>NUCLEOTIDE SEQUENCE [LARGE SCALE GENOMIC DNA]</scope>
</reference>
<dbReference type="Gene3D" id="3.30.420.10">
    <property type="entry name" value="Ribonuclease H-like superfamily/Ribonuclease H"/>
    <property type="match status" value="1"/>
</dbReference>
<name>A0A4Y2G4X6_ARAVE</name>
<evidence type="ECO:0000313" key="2">
    <source>
        <dbReference type="Proteomes" id="UP000499080"/>
    </source>
</evidence>
<organism evidence="1 2">
    <name type="scientific">Araneus ventricosus</name>
    <name type="common">Orbweaver spider</name>
    <name type="synonym">Epeira ventricosa</name>
    <dbReference type="NCBI Taxonomy" id="182803"/>
    <lineage>
        <taxon>Eukaryota</taxon>
        <taxon>Metazoa</taxon>
        <taxon>Ecdysozoa</taxon>
        <taxon>Arthropoda</taxon>
        <taxon>Chelicerata</taxon>
        <taxon>Arachnida</taxon>
        <taxon>Araneae</taxon>
        <taxon>Araneomorphae</taxon>
        <taxon>Entelegynae</taxon>
        <taxon>Araneoidea</taxon>
        <taxon>Araneidae</taxon>
        <taxon>Araneus</taxon>
    </lineage>
</organism>
<accession>A0A4Y2G4X6</accession>
<dbReference type="GO" id="GO:0003676">
    <property type="term" value="F:nucleic acid binding"/>
    <property type="evidence" value="ECO:0007669"/>
    <property type="project" value="InterPro"/>
</dbReference>
<dbReference type="EMBL" id="BGPR01001227">
    <property type="protein sequence ID" value="GBM48760.1"/>
    <property type="molecule type" value="Genomic_DNA"/>
</dbReference>
<protein>
    <submittedName>
        <fullName evidence="1">Uncharacterized protein</fullName>
    </submittedName>
</protein>
<dbReference type="AlphaFoldDB" id="A0A4Y2G4X6"/>
<gene>
    <name evidence="1" type="ORF">AVEN_24948_1</name>
</gene>
<dbReference type="OrthoDB" id="6433467at2759"/>
<keyword evidence="2" id="KW-1185">Reference proteome</keyword>
<dbReference type="InterPro" id="IPR036397">
    <property type="entry name" value="RNaseH_sf"/>
</dbReference>
<evidence type="ECO:0000313" key="1">
    <source>
        <dbReference type="EMBL" id="GBM48760.1"/>
    </source>
</evidence>